<name>A0ABU5PBD8_9PSED</name>
<protein>
    <submittedName>
        <fullName evidence="1">Uncharacterized protein</fullName>
    </submittedName>
</protein>
<sequence length="113" mass="12418">MMPIFLPHNLLDNPAALALPGFSELQRRGHLGLKALRDHALAEGAHVMFVLWPGGTWTMLAIEPPEDAQVSDASQLIPSLLLAGEALAEFEHRARQGEYLGWLSLKRPPPTVH</sequence>
<comment type="caution">
    <text evidence="1">The sequence shown here is derived from an EMBL/GenBank/DDBJ whole genome shotgun (WGS) entry which is preliminary data.</text>
</comment>
<organism evidence="1 2">
    <name type="scientific">Pseudomonas spirodelae</name>
    <dbReference type="NCBI Taxonomy" id="3101751"/>
    <lineage>
        <taxon>Bacteria</taxon>
        <taxon>Pseudomonadati</taxon>
        <taxon>Pseudomonadota</taxon>
        <taxon>Gammaproteobacteria</taxon>
        <taxon>Pseudomonadales</taxon>
        <taxon>Pseudomonadaceae</taxon>
        <taxon>Pseudomonas</taxon>
    </lineage>
</organism>
<evidence type="ECO:0000313" key="1">
    <source>
        <dbReference type="EMBL" id="MEA1606888.1"/>
    </source>
</evidence>
<accession>A0ABU5PBD8</accession>
<proteinExistence type="predicted"/>
<dbReference type="EMBL" id="JAYEET010000042">
    <property type="protein sequence ID" value="MEA1606888.1"/>
    <property type="molecule type" value="Genomic_DNA"/>
</dbReference>
<reference evidence="1 2" key="1">
    <citation type="submission" date="2023-12" db="EMBL/GenBank/DDBJ databases">
        <title>Pseudomonas sp. T5W1.</title>
        <authorList>
            <person name="Maltman C."/>
        </authorList>
    </citation>
    <scope>NUCLEOTIDE SEQUENCE [LARGE SCALE GENOMIC DNA]</scope>
    <source>
        <strain evidence="1 2">T5W1</strain>
    </source>
</reference>
<dbReference type="Proteomes" id="UP001292571">
    <property type="component" value="Unassembled WGS sequence"/>
</dbReference>
<dbReference type="RefSeq" id="WP_322949615.1">
    <property type="nucleotide sequence ID" value="NZ_JAYEET010000042.1"/>
</dbReference>
<keyword evidence="2" id="KW-1185">Reference proteome</keyword>
<evidence type="ECO:0000313" key="2">
    <source>
        <dbReference type="Proteomes" id="UP001292571"/>
    </source>
</evidence>
<gene>
    <name evidence="1" type="ORF">SOP97_13860</name>
</gene>